<feature type="domain" description="Helix-turn-helix" evidence="1">
    <location>
        <begin position="10"/>
        <end position="56"/>
    </location>
</feature>
<dbReference type="SUPFAM" id="SSF46955">
    <property type="entry name" value="Putative DNA-binding domain"/>
    <property type="match status" value="1"/>
</dbReference>
<proteinExistence type="predicted"/>
<dbReference type="EMBL" id="OCSU01000002">
    <property type="protein sequence ID" value="SOE81042.1"/>
    <property type="molecule type" value="Genomic_DNA"/>
</dbReference>
<gene>
    <name evidence="2" type="ORF">SAMN05446927_4297</name>
</gene>
<dbReference type="RefSeq" id="WP_097190258.1">
    <property type="nucleotide sequence ID" value="NZ_OCSU01000002.1"/>
</dbReference>
<dbReference type="InterPro" id="IPR009061">
    <property type="entry name" value="DNA-bd_dom_put_sf"/>
</dbReference>
<dbReference type="AlphaFoldDB" id="A0A7Z7N4F3"/>
<sequence>MQKELIDRAAAAAYLGTKPQTLAVWACTKRYPLPYVKVGRRVMYRLADLEAFVMANRHGNEAVVGGANV</sequence>
<keyword evidence="3" id="KW-1185">Reference proteome</keyword>
<dbReference type="Proteomes" id="UP000219522">
    <property type="component" value="Unassembled WGS sequence"/>
</dbReference>
<dbReference type="InterPro" id="IPR041657">
    <property type="entry name" value="HTH_17"/>
</dbReference>
<dbReference type="Pfam" id="PF12728">
    <property type="entry name" value="HTH_17"/>
    <property type="match status" value="1"/>
</dbReference>
<reference evidence="2 3" key="1">
    <citation type="submission" date="2017-09" db="EMBL/GenBank/DDBJ databases">
        <authorList>
            <person name="Varghese N."/>
            <person name="Submissions S."/>
        </authorList>
    </citation>
    <scope>NUCLEOTIDE SEQUENCE [LARGE SCALE GENOMIC DNA]</scope>
    <source>
        <strain evidence="2 3">OK806</strain>
    </source>
</reference>
<organism evidence="2 3">
    <name type="scientific">Caballeronia arationis</name>
    <dbReference type="NCBI Taxonomy" id="1777142"/>
    <lineage>
        <taxon>Bacteria</taxon>
        <taxon>Pseudomonadati</taxon>
        <taxon>Pseudomonadota</taxon>
        <taxon>Betaproteobacteria</taxon>
        <taxon>Burkholderiales</taxon>
        <taxon>Burkholderiaceae</taxon>
        <taxon>Caballeronia</taxon>
    </lineage>
</organism>
<name>A0A7Z7N4F3_9BURK</name>
<comment type="caution">
    <text evidence="2">The sequence shown here is derived from an EMBL/GenBank/DDBJ whole genome shotgun (WGS) entry which is preliminary data.</text>
</comment>
<evidence type="ECO:0000313" key="2">
    <source>
        <dbReference type="EMBL" id="SOE81042.1"/>
    </source>
</evidence>
<protein>
    <submittedName>
        <fullName evidence="2">Helix-turn-helix domain-containing protein</fullName>
    </submittedName>
</protein>
<accession>A0A7Z7N4F3</accession>
<evidence type="ECO:0000259" key="1">
    <source>
        <dbReference type="Pfam" id="PF12728"/>
    </source>
</evidence>
<evidence type="ECO:0000313" key="3">
    <source>
        <dbReference type="Proteomes" id="UP000219522"/>
    </source>
</evidence>